<dbReference type="InterPro" id="IPR028994">
    <property type="entry name" value="Integrin_alpha_N"/>
</dbReference>
<reference evidence="4" key="1">
    <citation type="submission" date="2021-06" db="EMBL/GenBank/DDBJ databases">
        <title>Direct submission.</title>
        <authorList>
            <person name="Lee C.-S."/>
            <person name="Jin L."/>
        </authorList>
    </citation>
    <scope>NUCLEOTIDE SEQUENCE</scope>
    <source>
        <strain evidence="4">Con5</strain>
    </source>
</reference>
<evidence type="ECO:0000259" key="3">
    <source>
        <dbReference type="Pfam" id="PF07593"/>
    </source>
</evidence>
<protein>
    <submittedName>
        <fullName evidence="4">CRTAC1 family protein</fullName>
    </submittedName>
</protein>
<feature type="signal peptide" evidence="2">
    <location>
        <begin position="1"/>
        <end position="16"/>
    </location>
</feature>
<dbReference type="AlphaFoldDB" id="A0A975P6R8"/>
<dbReference type="InterPro" id="IPR011519">
    <property type="entry name" value="UnbV_ASPIC"/>
</dbReference>
<feature type="domain" description="ASPIC/UnbV" evidence="3">
    <location>
        <begin position="448"/>
        <end position="512"/>
    </location>
</feature>
<name>A0A975P6R8_9RHOB</name>
<dbReference type="SUPFAM" id="SSF69318">
    <property type="entry name" value="Integrin alpha N-terminal domain"/>
    <property type="match status" value="1"/>
</dbReference>
<dbReference type="Pfam" id="PF07593">
    <property type="entry name" value="UnbV_ASPIC"/>
    <property type="match status" value="1"/>
</dbReference>
<evidence type="ECO:0000313" key="5">
    <source>
        <dbReference type="Proteomes" id="UP000679352"/>
    </source>
</evidence>
<proteinExistence type="predicted"/>
<dbReference type="KEGG" id="gfu:KM031_00440"/>
<dbReference type="InterPro" id="IPR013517">
    <property type="entry name" value="FG-GAP"/>
</dbReference>
<evidence type="ECO:0000256" key="1">
    <source>
        <dbReference type="ARBA" id="ARBA00022729"/>
    </source>
</evidence>
<dbReference type="Proteomes" id="UP000679352">
    <property type="component" value="Chromosome"/>
</dbReference>
<dbReference type="Gene3D" id="2.130.10.130">
    <property type="entry name" value="Integrin alpha, N-terminal"/>
    <property type="match status" value="1"/>
</dbReference>
<dbReference type="EMBL" id="CP076361">
    <property type="protein sequence ID" value="QWK90432.1"/>
    <property type="molecule type" value="Genomic_DNA"/>
</dbReference>
<keyword evidence="1 2" id="KW-0732">Signal</keyword>
<keyword evidence="5" id="KW-1185">Reference proteome</keyword>
<evidence type="ECO:0000256" key="2">
    <source>
        <dbReference type="SAM" id="SignalP"/>
    </source>
</evidence>
<accession>A0A975P6R8</accession>
<dbReference type="InterPro" id="IPR027039">
    <property type="entry name" value="Crtac1"/>
</dbReference>
<feature type="chain" id="PRO_5037041088" evidence="2">
    <location>
        <begin position="17"/>
        <end position="525"/>
    </location>
</feature>
<dbReference type="PANTHER" id="PTHR16026:SF0">
    <property type="entry name" value="CARTILAGE ACIDIC PROTEIN 1"/>
    <property type="match status" value="1"/>
</dbReference>
<dbReference type="Pfam" id="PF13517">
    <property type="entry name" value="FG-GAP_3"/>
    <property type="match status" value="1"/>
</dbReference>
<sequence length="525" mass="56415">MRPALAVVLLAPPAFADDPAIPQYVAETLPAGLTHSFTGEWEFMVGGGAAAFDCSGDDKPDLLLAGGTSQASLWRNDSATGGALRFSKIQAGVELGGVTGAWPLDVDSDGITDLALLRVGENVLLRGLGDCRFERANEAWGFDGGDAWSTAFAATWERGEAWPTLAIGNYIDPRQDAFPWGSCTDNWLHRPEGSRFAAPLPLTPSFCALSILFTDWNRAGQPALRISNDREYYKGGQEQMWHLDPGAPPRLYTEAEGWQRLRIWGMGIASHDFDFDGLPEYVLTSMADNKFQVLTDPKADPLLPRYADVALAKGAVAQRPYTGGEVKPSTAWHTQIEDVNNDGRADIFIAKGNVSAMPDFAMADPNNLLLQRTDGTFMEAGDRAGVASMLTARGGAVVDLNADGWLDLLVVNRNAPAELWRNGGLADRAAAAHWIALEPQQPTPNQHAVNGWVEVRANGVTQRREITLGGGHGGGQLAPQHFGLGAAQEAEVRVLWPDGSASAWATLSADTLWSLPKDAAPVARR</sequence>
<gene>
    <name evidence="4" type="ORF">KM031_00440</name>
</gene>
<organism evidence="4 5">
    <name type="scientific">Gemmobacter fulvus</name>
    <dbReference type="NCBI Taxonomy" id="2840474"/>
    <lineage>
        <taxon>Bacteria</taxon>
        <taxon>Pseudomonadati</taxon>
        <taxon>Pseudomonadota</taxon>
        <taxon>Alphaproteobacteria</taxon>
        <taxon>Rhodobacterales</taxon>
        <taxon>Paracoccaceae</taxon>
        <taxon>Gemmobacter</taxon>
    </lineage>
</organism>
<dbReference type="RefSeq" id="WP_215504319.1">
    <property type="nucleotide sequence ID" value="NZ_CP076361.1"/>
</dbReference>
<dbReference type="PANTHER" id="PTHR16026">
    <property type="entry name" value="CARTILAGE ACIDIC PROTEIN 1"/>
    <property type="match status" value="1"/>
</dbReference>
<evidence type="ECO:0000313" key="4">
    <source>
        <dbReference type="EMBL" id="QWK90432.1"/>
    </source>
</evidence>